<evidence type="ECO:0008006" key="4">
    <source>
        <dbReference type="Google" id="ProtNLM"/>
    </source>
</evidence>
<keyword evidence="1" id="KW-1133">Transmembrane helix</keyword>
<accession>A0ABV4TR91</accession>
<protein>
    <recommendedName>
        <fullName evidence="4">5,10-methylene-tetrahydrofolate dehydrogenase</fullName>
    </recommendedName>
</protein>
<feature type="transmembrane region" description="Helical" evidence="1">
    <location>
        <begin position="288"/>
        <end position="314"/>
    </location>
</feature>
<keyword evidence="3" id="KW-1185">Reference proteome</keyword>
<feature type="transmembrane region" description="Helical" evidence="1">
    <location>
        <begin position="246"/>
        <end position="267"/>
    </location>
</feature>
<evidence type="ECO:0000313" key="3">
    <source>
        <dbReference type="Proteomes" id="UP001575181"/>
    </source>
</evidence>
<name>A0ABV4TR91_9GAMM</name>
<feature type="transmembrane region" description="Helical" evidence="1">
    <location>
        <begin position="334"/>
        <end position="355"/>
    </location>
</feature>
<keyword evidence="1" id="KW-0472">Membrane</keyword>
<dbReference type="EMBL" id="JBGUAW010000002">
    <property type="protein sequence ID" value="MFA9459753.1"/>
    <property type="molecule type" value="Genomic_DNA"/>
</dbReference>
<dbReference type="Proteomes" id="UP001575181">
    <property type="component" value="Unassembled WGS sequence"/>
</dbReference>
<keyword evidence="1" id="KW-0812">Transmembrane</keyword>
<evidence type="ECO:0000256" key="1">
    <source>
        <dbReference type="SAM" id="Phobius"/>
    </source>
</evidence>
<evidence type="ECO:0000313" key="2">
    <source>
        <dbReference type="EMBL" id="MFA9459753.1"/>
    </source>
</evidence>
<feature type="transmembrane region" description="Helical" evidence="1">
    <location>
        <begin position="215"/>
        <end position="234"/>
    </location>
</feature>
<sequence length="382" mass="41933">MAAHLTLGLVPAPGLSEKLACKLAEALPELLRSEVDGNVSWEVTVRTDPLTGSDIEAPDLLTQCRKRKEEEGWDLALFLTDLPILRDRRVVVATESQAQGTGGFSLPALGALHLYARARETALQLIRGIHGMERERDAGSAATPRSGPGRPFQLYRGPLSQRVAPIRQHAQIQHGDSDFGGDVEYTSPKWPALLRILPGMVRNNSPWNLFPSFRGVFAAAFATGAYVLFFTSMYQVSATLGGTRLLALMLLSLGGITVWTIIAHNLWERDRYRRSTRELTMLYNAATLLTMSTAAVMSYAALYGLLLVAGAMFVPREVFQSSMRMVVEGYSVGWGDYFTLAWMATSLATIGGALGTGLEDEENVRQAAFGYRQRKRTQSEST</sequence>
<comment type="caution">
    <text evidence="2">The sequence shown here is derived from an EMBL/GenBank/DDBJ whole genome shotgun (WGS) entry which is preliminary data.</text>
</comment>
<reference evidence="2 3" key="1">
    <citation type="submission" date="2024-08" db="EMBL/GenBank/DDBJ databases">
        <title>Whole-genome sequencing of halo(alkali)philic microorganisms from hypersaline lakes.</title>
        <authorList>
            <person name="Sorokin D.Y."/>
            <person name="Merkel A.Y."/>
            <person name="Messina E."/>
            <person name="Yakimov M."/>
        </authorList>
    </citation>
    <scope>NUCLEOTIDE SEQUENCE [LARGE SCALE GENOMIC DNA]</scope>
    <source>
        <strain evidence="2 3">Cl-TMA</strain>
    </source>
</reference>
<proteinExistence type="predicted"/>
<organism evidence="2 3">
    <name type="scientific">Thiohalorhabdus methylotrophus</name>
    <dbReference type="NCBI Taxonomy" id="3242694"/>
    <lineage>
        <taxon>Bacteria</taxon>
        <taxon>Pseudomonadati</taxon>
        <taxon>Pseudomonadota</taxon>
        <taxon>Gammaproteobacteria</taxon>
        <taxon>Thiohalorhabdales</taxon>
        <taxon>Thiohalorhabdaceae</taxon>
        <taxon>Thiohalorhabdus</taxon>
    </lineage>
</organism>
<dbReference type="RefSeq" id="WP_373654540.1">
    <property type="nucleotide sequence ID" value="NZ_JBGUAW010000002.1"/>
</dbReference>
<gene>
    <name evidence="2" type="ORF">ACERLL_02800</name>
</gene>